<organism evidence="1 2">
    <name type="scientific">Streptomyces triticirhizae</name>
    <dbReference type="NCBI Taxonomy" id="2483353"/>
    <lineage>
        <taxon>Bacteria</taxon>
        <taxon>Bacillati</taxon>
        <taxon>Actinomycetota</taxon>
        <taxon>Actinomycetes</taxon>
        <taxon>Kitasatosporales</taxon>
        <taxon>Streptomycetaceae</taxon>
        <taxon>Streptomyces</taxon>
    </lineage>
</organism>
<evidence type="ECO:0000313" key="1">
    <source>
        <dbReference type="EMBL" id="RMI39933.1"/>
    </source>
</evidence>
<evidence type="ECO:0000313" key="2">
    <source>
        <dbReference type="Proteomes" id="UP000278673"/>
    </source>
</evidence>
<dbReference type="EMBL" id="RFFJ01000065">
    <property type="protein sequence ID" value="RMI39933.1"/>
    <property type="molecule type" value="Genomic_DNA"/>
</dbReference>
<gene>
    <name evidence="1" type="ORF">EBN88_13835</name>
</gene>
<sequence length="106" mass="10745">MSPFTPVGRAAGARGGESVATALRLPLRVTGRHGLGHVATCGTWALFGRPTGGLGLAFPPLVRAGCVPGCQGGPLVLAVSVGPGSIGFDLTPHWQDELGSTKYEPQ</sequence>
<comment type="caution">
    <text evidence="1">The sequence shown here is derived from an EMBL/GenBank/DDBJ whole genome shotgun (WGS) entry which is preliminary data.</text>
</comment>
<accession>A0A3M2LTP3</accession>
<proteinExistence type="predicted"/>
<reference evidence="1 2" key="1">
    <citation type="submission" date="2018-10" db="EMBL/GenBank/DDBJ databases">
        <title>Isolation, diversity and antifungal activity of actinobacteria from wheat.</title>
        <authorList>
            <person name="Han C."/>
        </authorList>
    </citation>
    <scope>NUCLEOTIDE SEQUENCE [LARGE SCALE GENOMIC DNA]</scope>
    <source>
        <strain evidence="1 2">NEAU-YY642</strain>
    </source>
</reference>
<dbReference type="AlphaFoldDB" id="A0A3M2LTP3"/>
<protein>
    <submittedName>
        <fullName evidence="1">Uncharacterized protein</fullName>
    </submittedName>
</protein>
<name>A0A3M2LTP3_9ACTN</name>
<dbReference type="Proteomes" id="UP000278673">
    <property type="component" value="Unassembled WGS sequence"/>
</dbReference>
<keyword evidence="2" id="KW-1185">Reference proteome</keyword>